<evidence type="ECO:0000313" key="8">
    <source>
        <dbReference type="Proteomes" id="UP000277928"/>
    </source>
</evidence>
<dbReference type="EMBL" id="UYRX01000331">
    <property type="protein sequence ID" value="VDK80311.1"/>
    <property type="molecule type" value="Genomic_DNA"/>
</dbReference>
<comment type="pathway">
    <text evidence="1">Amino-acid degradation; L-proline degradation into L-glutamate; L-glutamate from L-proline: step 1/2.</text>
</comment>
<dbReference type="AlphaFoldDB" id="A0A3P6US41"/>
<dbReference type="OrthoDB" id="5464at2759"/>
<evidence type="ECO:0000256" key="5">
    <source>
        <dbReference type="RuleBase" id="RU364054"/>
    </source>
</evidence>
<dbReference type="SUPFAM" id="SSF51730">
    <property type="entry name" value="FAD-linked oxidoreductase"/>
    <property type="match status" value="1"/>
</dbReference>
<evidence type="ECO:0000259" key="6">
    <source>
        <dbReference type="Pfam" id="PF01619"/>
    </source>
</evidence>
<proteinExistence type="inferred from homology"/>
<keyword evidence="4 5" id="KW-0642">Proline metabolism</keyword>
<feature type="domain" description="Proline dehydrogenase" evidence="6">
    <location>
        <begin position="309"/>
        <end position="577"/>
    </location>
</feature>
<dbReference type="PANTHER" id="PTHR13914:SF0">
    <property type="entry name" value="PROLINE DEHYDROGENASE 1, MITOCHONDRIAL"/>
    <property type="match status" value="1"/>
</dbReference>
<keyword evidence="3 5" id="KW-0560">Oxidoreductase</keyword>
<evidence type="ECO:0000256" key="1">
    <source>
        <dbReference type="ARBA" id="ARBA00004739"/>
    </source>
</evidence>
<evidence type="ECO:0000256" key="3">
    <source>
        <dbReference type="ARBA" id="ARBA00023002"/>
    </source>
</evidence>
<dbReference type="OMA" id="EGMLMCL"/>
<dbReference type="GO" id="GO:0005739">
    <property type="term" value="C:mitochondrion"/>
    <property type="evidence" value="ECO:0007669"/>
    <property type="project" value="TreeGrafter"/>
</dbReference>
<keyword evidence="5" id="KW-0274">FAD</keyword>
<sequence>MPTLLLRPNTFTSLSSNFRSLIHLSYRMTSSNVSSQAPTVNIDEAEECYSKLDLDFKSTKIAFKGKKTSELIRGLIILPLCTVPALRKREERLMIGLKKVFGEKFYTKLLKLTFFGQFVGGETISEVQETMKRLKKCGMKSILDYCVESDISSNNAGEKSAKGTVEDKKVGSVVDSATMEKAGEFCAADYRKDFVSSRNNSSKKEVQFDKNCDVFCAGVDAATSSVGTSAINCVKLTALGRPQLLVKLTDLIVQSNNFYKTLVSPLWEDLLLDKIKNEEFLMKTKNHGIQIDETMMQKWLKTVDFNVKAFGNLYDWRKLIKEYNHSDQIFQVYNAKTKKMESLLSCLTETESQETANMVNRIARTIEYGKKYNLCTVIDAEQTYFQPAISKLAMTMMRKYNKENTLVFSTYQAYLKSCLRDVELDLHLAKREDFRFGCKVVRGAYAEQERQRAADLNYNDPINANIEATAEMYNRVMQRMIKECQERSPRSISVMAATHNEQSIKQVIEMMRKAKISPSSEIVSFGQLYGMCDQVSYSLANAGYSVYKYVPYGPIDEVLPYLSRRAQENASVLGKIKREVILIFRELMRRTFTLNGRLG</sequence>
<gene>
    <name evidence="7" type="ORF">NLS_LOCUS4857</name>
</gene>
<dbReference type="InterPro" id="IPR002872">
    <property type="entry name" value="Proline_DH_dom"/>
</dbReference>
<evidence type="ECO:0000313" key="7">
    <source>
        <dbReference type="EMBL" id="VDK80311.1"/>
    </source>
</evidence>
<evidence type="ECO:0000256" key="2">
    <source>
        <dbReference type="ARBA" id="ARBA00005869"/>
    </source>
</evidence>
<accession>A0A3P6US41</accession>
<comment type="function">
    <text evidence="5">Converts proline to delta-1-pyrroline-5-carboxylate.</text>
</comment>
<comment type="catalytic activity">
    <reaction evidence="5">
        <text>L-proline + a quinone = (S)-1-pyrroline-5-carboxylate + a quinol + H(+)</text>
        <dbReference type="Rhea" id="RHEA:23784"/>
        <dbReference type="ChEBI" id="CHEBI:15378"/>
        <dbReference type="ChEBI" id="CHEBI:17388"/>
        <dbReference type="ChEBI" id="CHEBI:24646"/>
        <dbReference type="ChEBI" id="CHEBI:60039"/>
        <dbReference type="ChEBI" id="CHEBI:132124"/>
        <dbReference type="EC" id="1.5.5.2"/>
    </reaction>
</comment>
<dbReference type="GO" id="GO:0071949">
    <property type="term" value="F:FAD binding"/>
    <property type="evidence" value="ECO:0007669"/>
    <property type="project" value="TreeGrafter"/>
</dbReference>
<keyword evidence="8" id="KW-1185">Reference proteome</keyword>
<comment type="cofactor">
    <cofactor evidence="5">
        <name>FAD</name>
        <dbReference type="ChEBI" id="CHEBI:57692"/>
    </cofactor>
</comment>
<dbReference type="GO" id="GO:0010133">
    <property type="term" value="P:L-proline catabolic process to L-glutamate"/>
    <property type="evidence" value="ECO:0007669"/>
    <property type="project" value="TreeGrafter"/>
</dbReference>
<reference evidence="7 8" key="1">
    <citation type="submission" date="2018-08" db="EMBL/GenBank/DDBJ databases">
        <authorList>
            <person name="Laetsch R D."/>
            <person name="Stevens L."/>
            <person name="Kumar S."/>
            <person name="Blaxter L. M."/>
        </authorList>
    </citation>
    <scope>NUCLEOTIDE SEQUENCE [LARGE SCALE GENOMIC DNA]</scope>
</reference>
<dbReference type="PANTHER" id="PTHR13914">
    <property type="entry name" value="PROLINE OXIDASE"/>
    <property type="match status" value="1"/>
</dbReference>
<comment type="similarity">
    <text evidence="2 5">Belongs to the proline oxidase family.</text>
</comment>
<dbReference type="GO" id="GO:0004657">
    <property type="term" value="F:proline dehydrogenase activity"/>
    <property type="evidence" value="ECO:0007669"/>
    <property type="project" value="UniProtKB-EC"/>
</dbReference>
<dbReference type="InterPro" id="IPR029041">
    <property type="entry name" value="FAD-linked_oxidoreductase-like"/>
</dbReference>
<evidence type="ECO:0000256" key="4">
    <source>
        <dbReference type="ARBA" id="ARBA00023062"/>
    </source>
</evidence>
<dbReference type="EC" id="1.5.5.2" evidence="5"/>
<keyword evidence="5" id="KW-0285">Flavoprotein</keyword>
<organism evidence="7 8">
    <name type="scientific">Litomosoides sigmodontis</name>
    <name type="common">Filarial nematode worm</name>
    <dbReference type="NCBI Taxonomy" id="42156"/>
    <lineage>
        <taxon>Eukaryota</taxon>
        <taxon>Metazoa</taxon>
        <taxon>Ecdysozoa</taxon>
        <taxon>Nematoda</taxon>
        <taxon>Chromadorea</taxon>
        <taxon>Rhabditida</taxon>
        <taxon>Spirurina</taxon>
        <taxon>Spiruromorpha</taxon>
        <taxon>Filarioidea</taxon>
        <taxon>Onchocercidae</taxon>
        <taxon>Litomosoides</taxon>
    </lineage>
</organism>
<name>A0A3P6US41_LITSI</name>
<dbReference type="Proteomes" id="UP000277928">
    <property type="component" value="Unassembled WGS sequence"/>
</dbReference>
<dbReference type="STRING" id="42156.A0A3P6US41"/>
<dbReference type="Pfam" id="PF01619">
    <property type="entry name" value="Pro_dh"/>
    <property type="match status" value="1"/>
</dbReference>
<protein>
    <recommendedName>
        <fullName evidence="5">Proline dehydrogenase</fullName>
        <ecNumber evidence="5">1.5.5.2</ecNumber>
    </recommendedName>
</protein>
<dbReference type="InterPro" id="IPR015659">
    <property type="entry name" value="Proline_oxidase"/>
</dbReference>
<dbReference type="Gene3D" id="3.20.20.220">
    <property type="match status" value="2"/>
</dbReference>